<dbReference type="Proteomes" id="UP000339690">
    <property type="component" value="Chromosome"/>
</dbReference>
<organism evidence="2 3">
    <name type="scientific">Gracilibacillus salitolerans</name>
    <dbReference type="NCBI Taxonomy" id="2663022"/>
    <lineage>
        <taxon>Bacteria</taxon>
        <taxon>Bacillati</taxon>
        <taxon>Bacillota</taxon>
        <taxon>Bacilli</taxon>
        <taxon>Bacillales</taxon>
        <taxon>Bacillaceae</taxon>
        <taxon>Gracilibacillus</taxon>
    </lineage>
</organism>
<protein>
    <recommendedName>
        <fullName evidence="4">YfkD-like protein</fullName>
    </recommendedName>
</protein>
<dbReference type="InterPro" id="IPR025548">
    <property type="entry name" value="YfkD"/>
</dbReference>
<accession>A0A5Q2TJ47</accession>
<evidence type="ECO:0000313" key="2">
    <source>
        <dbReference type="EMBL" id="QGH33398.1"/>
    </source>
</evidence>
<dbReference type="KEGG" id="grc:GI584_04810"/>
<dbReference type="RefSeq" id="WP_153790439.1">
    <property type="nucleotide sequence ID" value="NZ_CP045915.1"/>
</dbReference>
<evidence type="ECO:0000313" key="3">
    <source>
        <dbReference type="Proteomes" id="UP000339690"/>
    </source>
</evidence>
<dbReference type="Pfam" id="PF14167">
    <property type="entry name" value="YfkD"/>
    <property type="match status" value="1"/>
</dbReference>
<reference evidence="2 3" key="1">
    <citation type="submission" date="2019-11" db="EMBL/GenBank/DDBJ databases">
        <title>Gracilibacillus salitolerans sp. nov., a moderate halophile isolated from a saline soil in northwest China.</title>
        <authorList>
            <person name="Gan L."/>
        </authorList>
    </citation>
    <scope>NUCLEOTIDE SEQUENCE [LARGE SCALE GENOMIC DNA]</scope>
    <source>
        <strain evidence="2 3">SCU50</strain>
    </source>
</reference>
<gene>
    <name evidence="2" type="ORF">GI584_04810</name>
</gene>
<dbReference type="AlphaFoldDB" id="A0A5Q2TJ47"/>
<feature type="signal peptide" evidence="1">
    <location>
        <begin position="1"/>
        <end position="21"/>
    </location>
</feature>
<name>A0A5Q2TJ47_9BACI</name>
<proteinExistence type="predicted"/>
<feature type="chain" id="PRO_5038821201" description="YfkD-like protein" evidence="1">
    <location>
        <begin position="22"/>
        <end position="255"/>
    </location>
</feature>
<sequence>MEKVGLSVILCLMMLTIPLIAESKEEKQDDLVSIENENTYKQMSEEDTMIEPSKLVEELLEDVNVEIDNPLLIKSLNESTINPSPIAFGYRANVYLGHWPLSYQSESSEINWDFQTINTNEVNNVNGEKNEEIYYYQIEEKHVKGALTAKVDQTDQIKQMILQKARDQHDFPLTFHAVVGKETKLSKTYTVPTSKIGQLKANIPVVKDTGEVTMGEVYIELKGSKKNLVIKNVTKQEVGAYIPIANHLTFTFETK</sequence>
<evidence type="ECO:0008006" key="4">
    <source>
        <dbReference type="Google" id="ProtNLM"/>
    </source>
</evidence>
<keyword evidence="1" id="KW-0732">Signal</keyword>
<evidence type="ECO:0000256" key="1">
    <source>
        <dbReference type="SAM" id="SignalP"/>
    </source>
</evidence>
<keyword evidence="3" id="KW-1185">Reference proteome</keyword>
<dbReference type="EMBL" id="CP045915">
    <property type="protein sequence ID" value="QGH33398.1"/>
    <property type="molecule type" value="Genomic_DNA"/>
</dbReference>